<keyword evidence="3" id="KW-0418">Kinase</keyword>
<dbReference type="Gene3D" id="1.20.120.160">
    <property type="entry name" value="HPT domain"/>
    <property type="match status" value="1"/>
</dbReference>
<organism evidence="3 4">
    <name type="scientific">Vulcanimicrobium alpinum</name>
    <dbReference type="NCBI Taxonomy" id="3016050"/>
    <lineage>
        <taxon>Bacteria</taxon>
        <taxon>Bacillati</taxon>
        <taxon>Vulcanimicrobiota</taxon>
        <taxon>Vulcanimicrobiia</taxon>
        <taxon>Vulcanimicrobiales</taxon>
        <taxon>Vulcanimicrobiaceae</taxon>
        <taxon>Vulcanimicrobium</taxon>
    </lineage>
</organism>
<feature type="domain" description="HPt" evidence="2">
    <location>
        <begin position="23"/>
        <end position="116"/>
    </location>
</feature>
<sequence length="120" mass="12666">MELVLPDKTILDLTRLEEAFEDDTDGIAELLDMALETGAKHRRVLREGIAENDADVVRKAAHGIKGSAGNMGATRVMELAAELEARARAGDLTGASASVDAIDAAYDAVAGEVRAYRAAL</sequence>
<dbReference type="InterPro" id="IPR008207">
    <property type="entry name" value="Sig_transdc_His_kin_Hpt_dom"/>
</dbReference>
<name>A0AAN2CA00_UNVUL</name>
<feature type="modified residue" description="Phosphohistidine" evidence="1">
    <location>
        <position position="62"/>
    </location>
</feature>
<keyword evidence="4" id="KW-1185">Reference proteome</keyword>
<dbReference type="PROSITE" id="PS50894">
    <property type="entry name" value="HPT"/>
    <property type="match status" value="1"/>
</dbReference>
<reference evidence="3 4" key="1">
    <citation type="journal article" date="2022" name="ISME Commun">
        <title>Vulcanimicrobium alpinus gen. nov. sp. nov., the first cultivated representative of the candidate phylum 'Eremiobacterota', is a metabolically versatile aerobic anoxygenic phototroph.</title>
        <authorList>
            <person name="Yabe S."/>
            <person name="Muto K."/>
            <person name="Abe K."/>
            <person name="Yokota A."/>
            <person name="Staudigel H."/>
            <person name="Tebo B.M."/>
        </authorList>
    </citation>
    <scope>NUCLEOTIDE SEQUENCE [LARGE SCALE GENOMIC DNA]</scope>
    <source>
        <strain evidence="3 4">WC8-2</strain>
    </source>
</reference>
<evidence type="ECO:0000259" key="2">
    <source>
        <dbReference type="PROSITE" id="PS50894"/>
    </source>
</evidence>
<dbReference type="EMBL" id="AP025523">
    <property type="protein sequence ID" value="BDE06478.1"/>
    <property type="molecule type" value="Genomic_DNA"/>
</dbReference>
<evidence type="ECO:0000313" key="4">
    <source>
        <dbReference type="Proteomes" id="UP001317532"/>
    </source>
</evidence>
<keyword evidence="3" id="KW-0808">Transferase</keyword>
<dbReference type="KEGG" id="vab:WPS_17540"/>
<dbReference type="AlphaFoldDB" id="A0AAN2CA00"/>
<accession>A0AAN2CA00</accession>
<dbReference type="Proteomes" id="UP001317532">
    <property type="component" value="Chromosome"/>
</dbReference>
<dbReference type="SUPFAM" id="SSF47226">
    <property type="entry name" value="Histidine-containing phosphotransfer domain, HPT domain"/>
    <property type="match status" value="1"/>
</dbReference>
<dbReference type="Pfam" id="PF01627">
    <property type="entry name" value="Hpt"/>
    <property type="match status" value="1"/>
</dbReference>
<proteinExistence type="predicted"/>
<keyword evidence="1" id="KW-0597">Phosphoprotein</keyword>
<evidence type="ECO:0000256" key="1">
    <source>
        <dbReference type="PROSITE-ProRule" id="PRU00110"/>
    </source>
</evidence>
<dbReference type="GO" id="GO:0016301">
    <property type="term" value="F:kinase activity"/>
    <property type="evidence" value="ECO:0007669"/>
    <property type="project" value="UniProtKB-KW"/>
</dbReference>
<dbReference type="RefSeq" id="WP_317997433.1">
    <property type="nucleotide sequence ID" value="NZ_AP025523.1"/>
</dbReference>
<evidence type="ECO:0000313" key="3">
    <source>
        <dbReference type="EMBL" id="BDE06478.1"/>
    </source>
</evidence>
<gene>
    <name evidence="3" type="ORF">WPS_17540</name>
</gene>
<dbReference type="InterPro" id="IPR036641">
    <property type="entry name" value="HPT_dom_sf"/>
</dbReference>
<dbReference type="GO" id="GO:0000160">
    <property type="term" value="P:phosphorelay signal transduction system"/>
    <property type="evidence" value="ECO:0007669"/>
    <property type="project" value="InterPro"/>
</dbReference>
<protein>
    <submittedName>
        <fullName evidence="3">Histidine kinase</fullName>
    </submittedName>
</protein>